<reference evidence="1 2" key="1">
    <citation type="submission" date="2019-05" db="EMBL/GenBank/DDBJ databases">
        <title>Another draft genome of Portunus trituberculatus and its Hox gene families provides insights of decapod evolution.</title>
        <authorList>
            <person name="Jeong J.-H."/>
            <person name="Song I."/>
            <person name="Kim S."/>
            <person name="Choi T."/>
            <person name="Kim D."/>
            <person name="Ryu S."/>
            <person name="Kim W."/>
        </authorList>
    </citation>
    <scope>NUCLEOTIDE SEQUENCE [LARGE SCALE GENOMIC DNA]</scope>
    <source>
        <tissue evidence="1">Muscle</tissue>
    </source>
</reference>
<accession>A0A5B7JR93</accession>
<sequence length="49" mass="5541">MNNDTQRGLNVRVEAGSQAIAAPPTDGYLYLKNIIVFQGVNYMKFFVIY</sequence>
<organism evidence="1 2">
    <name type="scientific">Portunus trituberculatus</name>
    <name type="common">Swimming crab</name>
    <name type="synonym">Neptunus trituberculatus</name>
    <dbReference type="NCBI Taxonomy" id="210409"/>
    <lineage>
        <taxon>Eukaryota</taxon>
        <taxon>Metazoa</taxon>
        <taxon>Ecdysozoa</taxon>
        <taxon>Arthropoda</taxon>
        <taxon>Crustacea</taxon>
        <taxon>Multicrustacea</taxon>
        <taxon>Malacostraca</taxon>
        <taxon>Eumalacostraca</taxon>
        <taxon>Eucarida</taxon>
        <taxon>Decapoda</taxon>
        <taxon>Pleocyemata</taxon>
        <taxon>Brachyura</taxon>
        <taxon>Eubrachyura</taxon>
        <taxon>Portunoidea</taxon>
        <taxon>Portunidae</taxon>
        <taxon>Portuninae</taxon>
        <taxon>Portunus</taxon>
    </lineage>
</organism>
<keyword evidence="2" id="KW-1185">Reference proteome</keyword>
<dbReference type="AlphaFoldDB" id="A0A5B7JR93"/>
<protein>
    <submittedName>
        <fullName evidence="1">Uncharacterized protein</fullName>
    </submittedName>
</protein>
<gene>
    <name evidence="1" type="ORF">E2C01_092258</name>
</gene>
<dbReference type="Proteomes" id="UP000324222">
    <property type="component" value="Unassembled WGS sequence"/>
</dbReference>
<comment type="caution">
    <text evidence="1">The sequence shown here is derived from an EMBL/GenBank/DDBJ whole genome shotgun (WGS) entry which is preliminary data.</text>
</comment>
<evidence type="ECO:0000313" key="1">
    <source>
        <dbReference type="EMBL" id="MPC96973.1"/>
    </source>
</evidence>
<dbReference type="EMBL" id="VSRR010108088">
    <property type="protein sequence ID" value="MPC96973.1"/>
    <property type="molecule type" value="Genomic_DNA"/>
</dbReference>
<evidence type="ECO:0000313" key="2">
    <source>
        <dbReference type="Proteomes" id="UP000324222"/>
    </source>
</evidence>
<proteinExistence type="predicted"/>
<name>A0A5B7JR93_PORTR</name>